<dbReference type="Proteomes" id="UP000269352">
    <property type="component" value="Unassembled WGS sequence"/>
</dbReference>
<sequence>MLNCKNIGGIEFSVDNSIEQKFDYMRQELRKQFPNITPEQEAANLELYKAYLTRDRAVTKINLDEDLPPINEEYVIDYAVDIRPNEAHYIEVAKAALGQIWTFLLNGGAASSYKLPSGWTKADIPLVPRDEWAGDDPRTPDTPKNIDNIAQDVLKNQRTVVLVCNEKSKELSYSYISAYYPEALQYLRFIVQDESLMVEAATGKPVSGKTYPVGHGNMEDIVYRYLGAEMEEAGVKYTYEANADDLVGIYLPLAAYGYMLERDVEYAEISTPRTDSDIKGGIFGSPGGIGVDQAEVAMLKDADLATSQNRNLYPDWNTNAAIQTLATSRIMYEHRNEVPVFLNKDGDLLKLETVKGLYMKLLPAE</sequence>
<keyword evidence="4" id="KW-1185">Reference proteome</keyword>
<organism evidence="3 4">
    <name type="scientific">Termititenax aidoneus</name>
    <dbReference type="NCBI Taxonomy" id="2218524"/>
    <lineage>
        <taxon>Bacteria</taxon>
        <taxon>Bacillati</taxon>
        <taxon>Candidatus Margulisiibacteriota</taxon>
        <taxon>Candidatus Termititenacia</taxon>
        <taxon>Candidatus Termititenacales</taxon>
        <taxon>Candidatus Termititenacaceae</taxon>
        <taxon>Candidatus Termititenax</taxon>
    </lineage>
</organism>
<evidence type="ECO:0000313" key="3">
    <source>
        <dbReference type="EMBL" id="GBR74636.1"/>
    </source>
</evidence>
<dbReference type="EMBL" id="BGZN01000063">
    <property type="protein sequence ID" value="GBR74636.1"/>
    <property type="molecule type" value="Genomic_DNA"/>
</dbReference>
<dbReference type="AlphaFoldDB" id="A0A388TCR3"/>
<proteinExistence type="predicted"/>
<dbReference type="GO" id="GO:0070569">
    <property type="term" value="F:uridylyltransferase activity"/>
    <property type="evidence" value="ECO:0007669"/>
    <property type="project" value="InterPro"/>
</dbReference>
<reference evidence="3 4" key="1">
    <citation type="journal article" date="2019" name="ISME J.">
        <title>Genome analyses of uncultured TG2/ZB3 bacteria in 'Margulisbacteria' specifically attached to ectosymbiotic spirochetes of protists in the termite gut.</title>
        <authorList>
            <person name="Utami Y.D."/>
            <person name="Kuwahara H."/>
            <person name="Igai K."/>
            <person name="Murakami T."/>
            <person name="Sugaya K."/>
            <person name="Morikawa T."/>
            <person name="Nagura Y."/>
            <person name="Yuki M."/>
            <person name="Deevong P."/>
            <person name="Inoue T."/>
            <person name="Kihara K."/>
            <person name="Lo N."/>
            <person name="Yamada A."/>
            <person name="Ohkuma M."/>
            <person name="Hongoh Y."/>
        </authorList>
    </citation>
    <scope>NUCLEOTIDE SEQUENCE [LARGE SCALE GENOMIC DNA]</scope>
    <source>
        <strain evidence="3">NkOx7-01</strain>
    </source>
</reference>
<keyword evidence="2" id="KW-0548">Nucleotidyltransferase</keyword>
<dbReference type="Pfam" id="PF01704">
    <property type="entry name" value="UDPGP"/>
    <property type="match status" value="1"/>
</dbReference>
<evidence type="ECO:0000256" key="2">
    <source>
        <dbReference type="ARBA" id="ARBA00022695"/>
    </source>
</evidence>
<comment type="caution">
    <text evidence="3">The sequence shown here is derived from an EMBL/GenBank/DDBJ whole genome shotgun (WGS) entry which is preliminary data.</text>
</comment>
<dbReference type="Gene3D" id="3.90.550.10">
    <property type="entry name" value="Spore Coat Polysaccharide Biosynthesis Protein SpsA, Chain A"/>
    <property type="match status" value="1"/>
</dbReference>
<evidence type="ECO:0000313" key="4">
    <source>
        <dbReference type="Proteomes" id="UP000269352"/>
    </source>
</evidence>
<feature type="non-terminal residue" evidence="3">
    <location>
        <position position="365"/>
    </location>
</feature>
<protein>
    <submittedName>
        <fullName evidence="3">Uncharacterized protein</fullName>
    </submittedName>
</protein>
<dbReference type="InterPro" id="IPR029044">
    <property type="entry name" value="Nucleotide-diphossugar_trans"/>
</dbReference>
<dbReference type="InterPro" id="IPR002618">
    <property type="entry name" value="UDPGP_fam"/>
</dbReference>
<name>A0A388TCR3_TERA1</name>
<gene>
    <name evidence="3" type="ORF">NO1_1779</name>
</gene>
<evidence type="ECO:0000256" key="1">
    <source>
        <dbReference type="ARBA" id="ARBA00022679"/>
    </source>
</evidence>
<accession>A0A388TCR3</accession>
<keyword evidence="1" id="KW-0808">Transferase</keyword>